<evidence type="ECO:0000313" key="1">
    <source>
        <dbReference type="EMBL" id="MCP2334026.1"/>
    </source>
</evidence>
<sequence>MSTLVGLVGPDAETGELRVLGEDLGHRVPGTQQIIPSGFLIGEDDRTLLVIDPRPEPEPHVSTRRWWTEDARGERDWRELDVQGAVAVTELPEDVDSEAVQVATPDPGSR</sequence>
<comment type="caution">
    <text evidence="1">The sequence shown here is derived from an EMBL/GenBank/DDBJ whole genome shotgun (WGS) entry which is preliminary data.</text>
</comment>
<name>A0ABT1JNC9_ACTCY</name>
<gene>
    <name evidence="1" type="ORF">G443_004296</name>
</gene>
<protein>
    <submittedName>
        <fullName evidence="1">Uncharacterized protein</fullName>
    </submittedName>
</protein>
<keyword evidence="2" id="KW-1185">Reference proteome</keyword>
<reference evidence="1 2" key="1">
    <citation type="submission" date="2022-06" db="EMBL/GenBank/DDBJ databases">
        <title>Genomic Encyclopedia of Type Strains, Phase I: the one thousand microbial genomes (KMG-I) project.</title>
        <authorList>
            <person name="Kyrpides N."/>
        </authorList>
    </citation>
    <scope>NUCLEOTIDE SEQUENCE [LARGE SCALE GENOMIC DNA]</scope>
    <source>
        <strain evidence="1 2">DSM 43889</strain>
    </source>
</reference>
<evidence type="ECO:0000313" key="2">
    <source>
        <dbReference type="Proteomes" id="UP000791080"/>
    </source>
</evidence>
<dbReference type="Proteomes" id="UP000791080">
    <property type="component" value="Unassembled WGS sequence"/>
</dbReference>
<accession>A0ABT1JNC9</accession>
<dbReference type="EMBL" id="AUBJ02000001">
    <property type="protein sequence ID" value="MCP2334026.1"/>
    <property type="molecule type" value="Genomic_DNA"/>
</dbReference>
<organism evidence="1 2">
    <name type="scientific">Actinoalloteichus caeruleus DSM 43889</name>
    <dbReference type="NCBI Taxonomy" id="1120930"/>
    <lineage>
        <taxon>Bacteria</taxon>
        <taxon>Bacillati</taxon>
        <taxon>Actinomycetota</taxon>
        <taxon>Actinomycetes</taxon>
        <taxon>Pseudonocardiales</taxon>
        <taxon>Pseudonocardiaceae</taxon>
        <taxon>Actinoalloteichus</taxon>
        <taxon>Actinoalloteichus cyanogriseus</taxon>
    </lineage>
</organism>
<dbReference type="RefSeq" id="WP_026418621.1">
    <property type="nucleotide sequence ID" value="NZ_AUBJ02000001.1"/>
</dbReference>
<proteinExistence type="predicted"/>